<reference evidence="1" key="1">
    <citation type="submission" date="2024-02" db="EMBL/GenBank/DDBJ databases">
        <title>Metagenome Assembled Genome of Zalaria obscura JY119.</title>
        <authorList>
            <person name="Vighnesh L."/>
            <person name="Jagadeeshwari U."/>
            <person name="Venkata Ramana C."/>
            <person name="Sasikala C."/>
        </authorList>
    </citation>
    <scope>NUCLEOTIDE SEQUENCE</scope>
    <source>
        <strain evidence="1">JY119</strain>
    </source>
</reference>
<comment type="caution">
    <text evidence="1">The sequence shown here is derived from an EMBL/GenBank/DDBJ whole genome shotgun (WGS) entry which is preliminary data.</text>
</comment>
<sequence>MGASAKRKKEKKQDFQKLKLKVGKTKPKASNVTDTSFKAKSIVLNQQSLTTTAPTQTAQFAQNLSLASSKSDSQRKDALSYLTNTITAAQGAELPQPVAVILPKVQPLILDGSKGIREQLLKLFRALPAAEVANHADQILLYIRAGMTHLAVDIRSSSLDVLDWLVRTCGPEVVSCAGGWVKTLSCFMALLGWRTTEQNGKWSSTRASFSKKGTETKLLVKQLDVLKLFLETGLRSPPLSNADAQYAARLFPLCQVELHRLPRNSNPFGHLNLFGAPRDAESEMYDDPEGRREIFGELMYEPTKAGTLVCKKEGGEVGRAARQLEKVLVQCMKDHEEDADSDSS</sequence>
<dbReference type="EMBL" id="JAMKPW020000015">
    <property type="protein sequence ID" value="KAK8210389.1"/>
    <property type="molecule type" value="Genomic_DNA"/>
</dbReference>
<protein>
    <submittedName>
        <fullName evidence="1">rRNA processing protein</fullName>
    </submittedName>
</protein>
<dbReference type="Proteomes" id="UP001320706">
    <property type="component" value="Unassembled WGS sequence"/>
</dbReference>
<keyword evidence="2" id="KW-1185">Reference proteome</keyword>
<organism evidence="1 2">
    <name type="scientific">Zalaria obscura</name>
    <dbReference type="NCBI Taxonomy" id="2024903"/>
    <lineage>
        <taxon>Eukaryota</taxon>
        <taxon>Fungi</taxon>
        <taxon>Dikarya</taxon>
        <taxon>Ascomycota</taxon>
        <taxon>Pezizomycotina</taxon>
        <taxon>Dothideomycetes</taxon>
        <taxon>Dothideomycetidae</taxon>
        <taxon>Dothideales</taxon>
        <taxon>Zalariaceae</taxon>
        <taxon>Zalaria</taxon>
    </lineage>
</organism>
<proteinExistence type="predicted"/>
<gene>
    <name evidence="1" type="primary">IPI1</name>
    <name evidence="1" type="ORF">M8818_003559</name>
</gene>
<evidence type="ECO:0000313" key="1">
    <source>
        <dbReference type="EMBL" id="KAK8210389.1"/>
    </source>
</evidence>
<accession>A0ACC3SGI7</accession>
<evidence type="ECO:0000313" key="2">
    <source>
        <dbReference type="Proteomes" id="UP001320706"/>
    </source>
</evidence>
<name>A0ACC3SGI7_9PEZI</name>